<keyword evidence="1" id="KW-1133">Transmembrane helix</keyword>
<dbReference type="EMBL" id="JAEMNV010000004">
    <property type="protein sequence ID" value="MBJ8340092.1"/>
    <property type="molecule type" value="Genomic_DNA"/>
</dbReference>
<gene>
    <name evidence="2" type="ORF">JGU71_14460</name>
</gene>
<accession>A0A934NRN7</accession>
<keyword evidence="3" id="KW-1185">Reference proteome</keyword>
<evidence type="ECO:0000313" key="3">
    <source>
        <dbReference type="Proteomes" id="UP000655868"/>
    </source>
</evidence>
<keyword evidence="1" id="KW-0812">Transmembrane</keyword>
<name>A0A934NRN7_9NOCA</name>
<evidence type="ECO:0000256" key="1">
    <source>
        <dbReference type="SAM" id="Phobius"/>
    </source>
</evidence>
<sequence length="105" mass="10632">MEDTLRSTLLKVGLTCAVFAPIAAFTGLLASLEVGFDPDSATNSDYSFAIGALVITIVTYVAAVACAATVALNKTTAGQRAALGILVALIAAPALLVGYWTVGRA</sequence>
<evidence type="ECO:0000313" key="2">
    <source>
        <dbReference type="EMBL" id="MBJ8340092.1"/>
    </source>
</evidence>
<comment type="caution">
    <text evidence="2">The sequence shown here is derived from an EMBL/GenBank/DDBJ whole genome shotgun (WGS) entry which is preliminary data.</text>
</comment>
<dbReference type="RefSeq" id="WP_199704845.1">
    <property type="nucleotide sequence ID" value="NZ_JAEMNV010000004.1"/>
</dbReference>
<proteinExistence type="predicted"/>
<feature type="transmembrane region" description="Helical" evidence="1">
    <location>
        <begin position="48"/>
        <end position="70"/>
    </location>
</feature>
<organism evidence="2 3">
    <name type="scientific">Antrihabitans stalagmiti</name>
    <dbReference type="NCBI Taxonomy" id="2799499"/>
    <lineage>
        <taxon>Bacteria</taxon>
        <taxon>Bacillati</taxon>
        <taxon>Actinomycetota</taxon>
        <taxon>Actinomycetes</taxon>
        <taxon>Mycobacteriales</taxon>
        <taxon>Nocardiaceae</taxon>
        <taxon>Antrihabitans</taxon>
    </lineage>
</organism>
<dbReference type="Proteomes" id="UP000655868">
    <property type="component" value="Unassembled WGS sequence"/>
</dbReference>
<dbReference type="AlphaFoldDB" id="A0A934NRN7"/>
<feature type="transmembrane region" description="Helical" evidence="1">
    <location>
        <begin position="82"/>
        <end position="102"/>
    </location>
</feature>
<keyword evidence="1" id="KW-0472">Membrane</keyword>
<reference evidence="2" key="1">
    <citation type="submission" date="2020-12" db="EMBL/GenBank/DDBJ databases">
        <title>Antrihabitans popcorni sp. nov. and Antrihabitans auranticaus sp. nov., isolated from a larva cave.</title>
        <authorList>
            <person name="Lee S.D."/>
            <person name="Kim I.S."/>
        </authorList>
    </citation>
    <scope>NUCLEOTIDE SEQUENCE</scope>
    <source>
        <strain evidence="2">YC3-6</strain>
    </source>
</reference>
<feature type="transmembrane region" description="Helical" evidence="1">
    <location>
        <begin position="12"/>
        <end position="36"/>
    </location>
</feature>
<protein>
    <submittedName>
        <fullName evidence="2">Uncharacterized protein</fullName>
    </submittedName>
</protein>